<keyword evidence="4" id="KW-1185">Reference proteome</keyword>
<accession>A0A8H5B5G6</accession>
<dbReference type="OrthoDB" id="9985428at2759"/>
<evidence type="ECO:0000259" key="2">
    <source>
        <dbReference type="Pfam" id="PF10021"/>
    </source>
</evidence>
<dbReference type="PANTHER" id="PTHR35596:SF1">
    <property type="entry name" value="MICROBIAL-TYPE PARG CATALYTIC DOMAIN-CONTAINING PROTEIN"/>
    <property type="match status" value="1"/>
</dbReference>
<sequence length="433" mass="46879">MSDSDQTSGNVVQPEQHQVPAIPEPALPSPSQDQGPTIPEPAAHSPSDSQEQVPAAPEPALPPATPEPVLPSPSQDQVPATPEPAAPSPSPNPPDITADAAPAPRRYGRREIAETTLEAIDEGSFQLEGQTISFQPALDALLDGTTFYPPECELAGWANVTNNLNKEGCSDGGQSQIAIVQRSTLEGCHLMHQELARSEGDVDRRIGVLNFASAKKPGGGFLSGAQAQEETIARSSTLYASLMIDAGREFYTLHHRIVKDGYYTHSMIYSPGVQIFRHDSGDWHAPIDVDVLTSPAVNAGDVRRKNRGGGPQVERAIEIIMKERMGRLLYLFEARGVKNLILGSFGTGVFQNSVELVARLWMELLVDEGSRFKHSFDRVLFAIIDTPTVTKFRRVFSGEQPSAEAETEKKIEGDAAMQVDEVKATTDNVDSKL</sequence>
<dbReference type="AlphaFoldDB" id="A0A8H5B5G6"/>
<dbReference type="InterPro" id="IPR043472">
    <property type="entry name" value="Macro_dom-like"/>
</dbReference>
<evidence type="ECO:0000313" key="4">
    <source>
        <dbReference type="Proteomes" id="UP000541558"/>
    </source>
</evidence>
<proteinExistence type="predicted"/>
<feature type="domain" description="Microbial-type PARG catalytic" evidence="2">
    <location>
        <begin position="113"/>
        <end position="278"/>
    </location>
</feature>
<evidence type="ECO:0000313" key="3">
    <source>
        <dbReference type="EMBL" id="KAF5317016.1"/>
    </source>
</evidence>
<organism evidence="3 4">
    <name type="scientific">Ephemerocybe angulata</name>
    <dbReference type="NCBI Taxonomy" id="980116"/>
    <lineage>
        <taxon>Eukaryota</taxon>
        <taxon>Fungi</taxon>
        <taxon>Dikarya</taxon>
        <taxon>Basidiomycota</taxon>
        <taxon>Agaricomycotina</taxon>
        <taxon>Agaricomycetes</taxon>
        <taxon>Agaricomycetidae</taxon>
        <taxon>Agaricales</taxon>
        <taxon>Agaricineae</taxon>
        <taxon>Psathyrellaceae</taxon>
        <taxon>Ephemerocybe</taxon>
    </lineage>
</organism>
<evidence type="ECO:0000256" key="1">
    <source>
        <dbReference type="SAM" id="MobiDB-lite"/>
    </source>
</evidence>
<protein>
    <recommendedName>
        <fullName evidence="2">Microbial-type PARG catalytic domain-containing protein</fullName>
    </recommendedName>
</protein>
<dbReference type="PANTHER" id="PTHR35596">
    <property type="entry name" value="DUF2263 DOMAIN-CONTAINING PROTEIN"/>
    <property type="match status" value="1"/>
</dbReference>
<dbReference type="Proteomes" id="UP000541558">
    <property type="component" value="Unassembled WGS sequence"/>
</dbReference>
<feature type="compositionally biased region" description="Pro residues" evidence="1">
    <location>
        <begin position="81"/>
        <end position="94"/>
    </location>
</feature>
<feature type="compositionally biased region" description="Pro residues" evidence="1">
    <location>
        <begin position="56"/>
        <end position="71"/>
    </location>
</feature>
<feature type="compositionally biased region" description="Polar residues" evidence="1">
    <location>
        <begin position="1"/>
        <end position="16"/>
    </location>
</feature>
<feature type="compositionally biased region" description="Low complexity" evidence="1">
    <location>
        <begin position="95"/>
        <end position="104"/>
    </location>
</feature>
<dbReference type="InterPro" id="IPR019261">
    <property type="entry name" value="PARG_cat_microbial"/>
</dbReference>
<name>A0A8H5B5G6_9AGAR</name>
<dbReference type="NCBIfam" id="TIGR02452">
    <property type="entry name" value="TIGR02452 family protein"/>
    <property type="match status" value="1"/>
</dbReference>
<dbReference type="Pfam" id="PF10021">
    <property type="entry name" value="PARG_cat_microb"/>
    <property type="match status" value="1"/>
</dbReference>
<dbReference type="SUPFAM" id="SSF52949">
    <property type="entry name" value="Macro domain-like"/>
    <property type="match status" value="1"/>
</dbReference>
<feature type="region of interest" description="Disordered" evidence="1">
    <location>
        <begin position="1"/>
        <end position="107"/>
    </location>
</feature>
<reference evidence="3 4" key="1">
    <citation type="journal article" date="2020" name="ISME J.">
        <title>Uncovering the hidden diversity of litter-decomposition mechanisms in mushroom-forming fungi.</title>
        <authorList>
            <person name="Floudas D."/>
            <person name="Bentzer J."/>
            <person name="Ahren D."/>
            <person name="Johansson T."/>
            <person name="Persson P."/>
            <person name="Tunlid A."/>
        </authorList>
    </citation>
    <scope>NUCLEOTIDE SEQUENCE [LARGE SCALE GENOMIC DNA]</scope>
    <source>
        <strain evidence="3 4">CBS 175.51</strain>
    </source>
</reference>
<comment type="caution">
    <text evidence="3">The sequence shown here is derived from an EMBL/GenBank/DDBJ whole genome shotgun (WGS) entry which is preliminary data.</text>
</comment>
<dbReference type="InterPro" id="IPR012664">
    <property type="entry name" value="CHP02452"/>
</dbReference>
<dbReference type="EMBL" id="JAACJK010000219">
    <property type="protein sequence ID" value="KAF5317016.1"/>
    <property type="molecule type" value="Genomic_DNA"/>
</dbReference>
<gene>
    <name evidence="3" type="ORF">D9611_003692</name>
</gene>
<dbReference type="Gene3D" id="3.40.220.10">
    <property type="entry name" value="Leucine Aminopeptidase, subunit E, domain 1"/>
    <property type="match status" value="1"/>
</dbReference>